<feature type="region of interest" description="Disordered" evidence="1">
    <location>
        <begin position="1"/>
        <end position="47"/>
    </location>
</feature>
<accession>A0A812S454</accession>
<reference evidence="2" key="1">
    <citation type="submission" date="2021-02" db="EMBL/GenBank/DDBJ databases">
        <authorList>
            <person name="Dougan E. K."/>
            <person name="Rhodes N."/>
            <person name="Thang M."/>
            <person name="Chan C."/>
        </authorList>
    </citation>
    <scope>NUCLEOTIDE SEQUENCE</scope>
</reference>
<gene>
    <name evidence="2" type="ORF">SPIL2461_LOCUS11560</name>
</gene>
<organism evidence="2 3">
    <name type="scientific">Symbiodinium pilosum</name>
    <name type="common">Dinoflagellate</name>
    <dbReference type="NCBI Taxonomy" id="2952"/>
    <lineage>
        <taxon>Eukaryota</taxon>
        <taxon>Sar</taxon>
        <taxon>Alveolata</taxon>
        <taxon>Dinophyceae</taxon>
        <taxon>Suessiales</taxon>
        <taxon>Symbiodiniaceae</taxon>
        <taxon>Symbiodinium</taxon>
    </lineage>
</organism>
<feature type="compositionally biased region" description="Basic and acidic residues" evidence="1">
    <location>
        <begin position="1"/>
        <end position="10"/>
    </location>
</feature>
<sequence>MNEGNHWIDREDGDAWVGFDGTPAETRGKTLGKRAANEWSENVPDHEGTTAPLLLHVVAAVRGELWRQGPVRDSR</sequence>
<name>A0A812S454_SYMPI</name>
<dbReference type="AlphaFoldDB" id="A0A812S454"/>
<dbReference type="Proteomes" id="UP000649617">
    <property type="component" value="Unassembled WGS sequence"/>
</dbReference>
<keyword evidence="3" id="KW-1185">Reference proteome</keyword>
<evidence type="ECO:0000256" key="1">
    <source>
        <dbReference type="SAM" id="MobiDB-lite"/>
    </source>
</evidence>
<proteinExistence type="predicted"/>
<evidence type="ECO:0000313" key="2">
    <source>
        <dbReference type="EMBL" id="CAE7462235.1"/>
    </source>
</evidence>
<comment type="caution">
    <text evidence="2">The sequence shown here is derived from an EMBL/GenBank/DDBJ whole genome shotgun (WGS) entry which is preliminary data.</text>
</comment>
<protein>
    <submittedName>
        <fullName evidence="2">Uncharacterized protein</fullName>
    </submittedName>
</protein>
<dbReference type="EMBL" id="CAJNIZ010022515">
    <property type="protein sequence ID" value="CAE7462235.1"/>
    <property type="molecule type" value="Genomic_DNA"/>
</dbReference>
<feature type="non-terminal residue" evidence="2">
    <location>
        <position position="75"/>
    </location>
</feature>
<evidence type="ECO:0000313" key="3">
    <source>
        <dbReference type="Proteomes" id="UP000649617"/>
    </source>
</evidence>